<keyword evidence="1" id="KW-0812">Transmembrane</keyword>
<keyword evidence="1" id="KW-0472">Membrane</keyword>
<protein>
    <submittedName>
        <fullName evidence="2">Predicted integral membrane protein</fullName>
    </submittedName>
</protein>
<accession>A0A2P9HQI8</accession>
<evidence type="ECO:0000256" key="1">
    <source>
        <dbReference type="SAM" id="Phobius"/>
    </source>
</evidence>
<dbReference type="InterPro" id="IPR009380">
    <property type="entry name" value="DUF1036"/>
</dbReference>
<name>A0A2P9HQI8_9HYPH</name>
<proteinExistence type="predicted"/>
<gene>
    <name evidence="2" type="ORF">OHAE_2218</name>
</gene>
<evidence type="ECO:0000313" key="2">
    <source>
        <dbReference type="EMBL" id="SPL66351.1"/>
    </source>
</evidence>
<dbReference type="Proteomes" id="UP000246073">
    <property type="component" value="Unassembled WGS sequence"/>
</dbReference>
<evidence type="ECO:0000313" key="3">
    <source>
        <dbReference type="Proteomes" id="UP000246073"/>
    </source>
</evidence>
<sequence>MQRSFFRHVLSSRRDCVDITGETAEKRATEMGFPDVKQKRLRAEGVRRMRLPHFLAVFSAVLLGALGMTSVEARADFRVCNSTQNLVGVSIGYRAKTGWVTEGWWHIEGSTCKTLIEGPLTSRYYYLYAEDAQGDGRWQGNVNMCVAEKEFRISGVQDCYARGFQRNGFQEYDTGEQSSWMVQLADETPPETPTVTGTNSQ</sequence>
<dbReference type="Pfam" id="PF06282">
    <property type="entry name" value="DUF1036"/>
    <property type="match status" value="1"/>
</dbReference>
<organism evidence="2 3">
    <name type="scientific">Ochrobactrum soli</name>
    <dbReference type="NCBI Taxonomy" id="2448455"/>
    <lineage>
        <taxon>Bacteria</taxon>
        <taxon>Pseudomonadati</taxon>
        <taxon>Pseudomonadota</taxon>
        <taxon>Alphaproteobacteria</taxon>
        <taxon>Hyphomicrobiales</taxon>
        <taxon>Brucellaceae</taxon>
        <taxon>Brucella/Ochrobactrum group</taxon>
        <taxon>Ochrobactrum</taxon>
    </lineage>
</organism>
<dbReference type="AlphaFoldDB" id="A0A2P9HQI8"/>
<reference evidence="3" key="1">
    <citation type="submission" date="2017-12" db="EMBL/GenBank/DDBJ databases">
        <authorList>
            <person name="Diaz M."/>
        </authorList>
    </citation>
    <scope>NUCLEOTIDE SEQUENCE [LARGE SCALE GENOMIC DNA]</scope>
    <source>
        <strain evidence="3">FI11154</strain>
    </source>
</reference>
<feature type="transmembrane region" description="Helical" evidence="1">
    <location>
        <begin position="51"/>
        <end position="71"/>
    </location>
</feature>
<dbReference type="EMBL" id="OOFM01000005">
    <property type="protein sequence ID" value="SPL66351.1"/>
    <property type="molecule type" value="Genomic_DNA"/>
</dbReference>
<keyword evidence="1" id="KW-1133">Transmembrane helix</keyword>